<dbReference type="Proteomes" id="UP000887580">
    <property type="component" value="Unplaced"/>
</dbReference>
<sequence length="997" mass="114810">MKEHIEFFLSTESNKFVYKGLCKVYLNTESKLLLIEPENEDIKILKIPFCNSFVQHKNLLIFYSSNDSTENGVLSFSTEKDCKEIYLEILKHQVTVKQEVIADDDLCTPSSNKKFIDDILYEVHNAVKNNSNVAEKLKRGIAQMLNQPSQKEVAKNGFSSDIKVQTNQNSPKTIQSPVDEIISRKRKHSSSVDYKKEKQCKMEITELDDVLSEVPTFELSFDDHYSPTITQSTFTFPTNFCIQHSIPAQNLDRAFFPTWMNSTELRQFHRKPLSKSLLQSLSTGKDGFINILSADKHIKEINVKSEHSVPEYENYCPYRDVSALSAKNGKLLFFEYSEEYPPLLNQPGMACKIRNYYKKVDGEDSDFQLDFGETSFTQNFPYLGELKPGQLLQSLENNMFLETNIPRRLKMEDIRKAFPHLPESSIRKRLRICAEFIRVGDGLNTTYWVLKEDFRLPNEEEILRLITPEMWCAYYSMMSSKQRLTDAGYGETNILANIDESGSDDDDVKIEDEIQCAPWNTTKAFLTTLQGKCYLDRSGTADPTGCGEAFSYIRKPSKWTRQEENFLPKKAHLRTGTNADLRKLPIKEARELCKEYGFPEETINTLGRWKVIDLIRKISIQEAKDGADLNGIARFARSGLRLSQMRNWKEYCQKIFDLQNQSLSNDADLPSDNENLLSEDEEEWVSIIESENDESNGSFASAVADKREHNSCFGPAEIFGPVESGSFTVSRKFERKNFKTEDGKEKYFDEPVVKEEICQSSDSYQSSDNRPSTSASSKLPESLLNFATINNDDELVYGENCKVSRKSLELLFEQKNNDKTKKLKIVRTFRDSNGHEEIRSEVISNSKIIDAYIKIRTTKDIQFIKEYAYNDEEFKKENRRKIRQLQDRLRRIKRKEQSGILSTSRGAPSKKKKPQKELTMKCSSCGAVGHMKTNKNCPFYKQSGYHQPKPTIGQLNKYETDELTQVEETKVRIKKSALNLKLRISKNVLKQSKKDGR</sequence>
<reference evidence="2" key="1">
    <citation type="submission" date="2022-11" db="UniProtKB">
        <authorList>
            <consortium name="WormBaseParasite"/>
        </authorList>
    </citation>
    <scope>IDENTIFICATION</scope>
</reference>
<protein>
    <submittedName>
        <fullName evidence="2">Transcription initiation factor TFIID subunit 1</fullName>
    </submittedName>
</protein>
<organism evidence="1 2">
    <name type="scientific">Panagrolaimus sp. PS1159</name>
    <dbReference type="NCBI Taxonomy" id="55785"/>
    <lineage>
        <taxon>Eukaryota</taxon>
        <taxon>Metazoa</taxon>
        <taxon>Ecdysozoa</taxon>
        <taxon>Nematoda</taxon>
        <taxon>Chromadorea</taxon>
        <taxon>Rhabditida</taxon>
        <taxon>Tylenchina</taxon>
        <taxon>Panagrolaimomorpha</taxon>
        <taxon>Panagrolaimoidea</taxon>
        <taxon>Panagrolaimidae</taxon>
        <taxon>Panagrolaimus</taxon>
    </lineage>
</organism>
<proteinExistence type="predicted"/>
<name>A0AC35GUV4_9BILA</name>
<evidence type="ECO:0000313" key="2">
    <source>
        <dbReference type="WBParaSite" id="PS1159_v2.g9037.t1"/>
    </source>
</evidence>
<accession>A0AC35GUV4</accession>
<evidence type="ECO:0000313" key="1">
    <source>
        <dbReference type="Proteomes" id="UP000887580"/>
    </source>
</evidence>
<dbReference type="WBParaSite" id="PS1159_v2.g9037.t1">
    <property type="protein sequence ID" value="PS1159_v2.g9037.t1"/>
    <property type="gene ID" value="PS1159_v2.g9037"/>
</dbReference>